<reference evidence="2" key="1">
    <citation type="journal article" date="2022" name="Mol. Ecol. Resour.">
        <title>The genomes of chicory, endive, great burdock and yacon provide insights into Asteraceae palaeo-polyploidization history and plant inulin production.</title>
        <authorList>
            <person name="Fan W."/>
            <person name="Wang S."/>
            <person name="Wang H."/>
            <person name="Wang A."/>
            <person name="Jiang F."/>
            <person name="Liu H."/>
            <person name="Zhao H."/>
            <person name="Xu D."/>
            <person name="Zhang Y."/>
        </authorList>
    </citation>
    <scope>NUCLEOTIDE SEQUENCE [LARGE SCALE GENOMIC DNA]</scope>
    <source>
        <strain evidence="2">cv. Yunnan</strain>
    </source>
</reference>
<organism evidence="1 2">
    <name type="scientific">Smallanthus sonchifolius</name>
    <dbReference type="NCBI Taxonomy" id="185202"/>
    <lineage>
        <taxon>Eukaryota</taxon>
        <taxon>Viridiplantae</taxon>
        <taxon>Streptophyta</taxon>
        <taxon>Embryophyta</taxon>
        <taxon>Tracheophyta</taxon>
        <taxon>Spermatophyta</taxon>
        <taxon>Magnoliopsida</taxon>
        <taxon>eudicotyledons</taxon>
        <taxon>Gunneridae</taxon>
        <taxon>Pentapetalae</taxon>
        <taxon>asterids</taxon>
        <taxon>campanulids</taxon>
        <taxon>Asterales</taxon>
        <taxon>Asteraceae</taxon>
        <taxon>Asteroideae</taxon>
        <taxon>Heliantheae alliance</taxon>
        <taxon>Millerieae</taxon>
        <taxon>Smallanthus</taxon>
    </lineage>
</organism>
<reference evidence="1 2" key="2">
    <citation type="journal article" date="2022" name="Mol. Ecol. Resour.">
        <title>The genomes of chicory, endive, great burdock and yacon provide insights into Asteraceae paleo-polyploidization history and plant inulin production.</title>
        <authorList>
            <person name="Fan W."/>
            <person name="Wang S."/>
            <person name="Wang H."/>
            <person name="Wang A."/>
            <person name="Jiang F."/>
            <person name="Liu H."/>
            <person name="Zhao H."/>
            <person name="Xu D."/>
            <person name="Zhang Y."/>
        </authorList>
    </citation>
    <scope>NUCLEOTIDE SEQUENCE [LARGE SCALE GENOMIC DNA]</scope>
    <source>
        <strain evidence="2">cv. Yunnan</strain>
        <tissue evidence="1">Leaves</tissue>
    </source>
</reference>
<dbReference type="EMBL" id="CM042029">
    <property type="protein sequence ID" value="KAI3795318.1"/>
    <property type="molecule type" value="Genomic_DNA"/>
</dbReference>
<name>A0ACB9HJ17_9ASTR</name>
<sequence>MIGPPSNQSFCANNYSSSQPDGNQMVGWQRSYPFSLENTSFNSLNPLISGSIRDQKTKKFIDENSDLEKDFLTLAPPQSSPPLHLKLKEKLPSYQDQTRDASETEWSNQQPMHSFFPAAKTHGTSNGEVGEQVHLNLKL</sequence>
<protein>
    <submittedName>
        <fullName evidence="1">Uncharacterized protein</fullName>
    </submittedName>
</protein>
<evidence type="ECO:0000313" key="1">
    <source>
        <dbReference type="EMBL" id="KAI3795318.1"/>
    </source>
</evidence>
<comment type="caution">
    <text evidence="1">The sequence shown here is derived from an EMBL/GenBank/DDBJ whole genome shotgun (WGS) entry which is preliminary data.</text>
</comment>
<accession>A0ACB9HJ17</accession>
<proteinExistence type="predicted"/>
<gene>
    <name evidence="1" type="ORF">L1987_37969</name>
</gene>
<keyword evidence="2" id="KW-1185">Reference proteome</keyword>
<dbReference type="Proteomes" id="UP001056120">
    <property type="component" value="Linkage Group LG12"/>
</dbReference>
<evidence type="ECO:0000313" key="2">
    <source>
        <dbReference type="Proteomes" id="UP001056120"/>
    </source>
</evidence>